<feature type="region of interest" description="Disordered" evidence="1">
    <location>
        <begin position="112"/>
        <end position="137"/>
    </location>
</feature>
<keyword evidence="2" id="KW-0732">Signal</keyword>
<feature type="compositionally biased region" description="Basic and acidic residues" evidence="1">
    <location>
        <begin position="116"/>
        <end position="125"/>
    </location>
</feature>
<proteinExistence type="predicted"/>
<feature type="signal peptide" evidence="2">
    <location>
        <begin position="1"/>
        <end position="16"/>
    </location>
</feature>
<evidence type="ECO:0000256" key="1">
    <source>
        <dbReference type="SAM" id="MobiDB-lite"/>
    </source>
</evidence>
<dbReference type="SUPFAM" id="SSF82895">
    <property type="entry name" value="TSP-1 type 1 repeat"/>
    <property type="match status" value="1"/>
</dbReference>
<evidence type="ECO:0000313" key="4">
    <source>
        <dbReference type="Proteomes" id="UP000001307"/>
    </source>
</evidence>
<gene>
    <name evidence="3" type="ORF">GSOID_T00015432001</name>
</gene>
<evidence type="ECO:0000256" key="2">
    <source>
        <dbReference type="SAM" id="SignalP"/>
    </source>
</evidence>
<reference evidence="3" key="1">
    <citation type="journal article" date="2010" name="Science">
        <title>Plasticity of animal genome architecture unmasked by rapid evolution of a pelagic tunicate.</title>
        <authorList>
            <person name="Denoeud F."/>
            <person name="Henriet S."/>
            <person name="Mungpakdee S."/>
            <person name="Aury J.M."/>
            <person name="Da Silva C."/>
            <person name="Brinkmann H."/>
            <person name="Mikhaleva J."/>
            <person name="Olsen L.C."/>
            <person name="Jubin C."/>
            <person name="Canestro C."/>
            <person name="Bouquet J.M."/>
            <person name="Danks G."/>
            <person name="Poulain J."/>
            <person name="Campsteijn C."/>
            <person name="Adamski M."/>
            <person name="Cross I."/>
            <person name="Yadetie F."/>
            <person name="Muffato M."/>
            <person name="Louis A."/>
            <person name="Butcher S."/>
            <person name="Tsagkogeorga G."/>
            <person name="Konrad A."/>
            <person name="Singh S."/>
            <person name="Jensen M.F."/>
            <person name="Cong E.H."/>
            <person name="Eikeseth-Otteraa H."/>
            <person name="Noel B."/>
            <person name="Anthouard V."/>
            <person name="Porcel B.M."/>
            <person name="Kachouri-Lafond R."/>
            <person name="Nishino A."/>
            <person name="Ugolini M."/>
            <person name="Chourrout P."/>
            <person name="Nishida H."/>
            <person name="Aasland R."/>
            <person name="Huzurbazar S."/>
            <person name="Westhof E."/>
            <person name="Delsuc F."/>
            <person name="Lehrach H."/>
            <person name="Reinhardt R."/>
            <person name="Weissenbach J."/>
            <person name="Roy S.W."/>
            <person name="Artiguenave F."/>
            <person name="Postlethwait J.H."/>
            <person name="Manak J.R."/>
            <person name="Thompson E.M."/>
            <person name="Jaillon O."/>
            <person name="Du Pasquier L."/>
            <person name="Boudinot P."/>
            <person name="Liberles D.A."/>
            <person name="Volff J.N."/>
            <person name="Philippe H."/>
            <person name="Lenhard B."/>
            <person name="Roest Crollius H."/>
            <person name="Wincker P."/>
            <person name="Chourrout D."/>
        </authorList>
    </citation>
    <scope>NUCLEOTIDE SEQUENCE [LARGE SCALE GENOMIC DNA]</scope>
</reference>
<dbReference type="OrthoDB" id="10355047at2759"/>
<accession>E4XMN8</accession>
<dbReference type="AlphaFoldDB" id="E4XMN8"/>
<dbReference type="InterPro" id="IPR036383">
    <property type="entry name" value="TSP1_rpt_sf"/>
</dbReference>
<dbReference type="InParanoid" id="E4XMN8"/>
<keyword evidence="4" id="KW-1185">Reference proteome</keyword>
<protein>
    <submittedName>
        <fullName evidence="3">Uncharacterized protein</fullName>
    </submittedName>
</protein>
<evidence type="ECO:0000313" key="3">
    <source>
        <dbReference type="EMBL" id="CBY11245.1"/>
    </source>
</evidence>
<dbReference type="Proteomes" id="UP000001307">
    <property type="component" value="Unassembled WGS sequence"/>
</dbReference>
<dbReference type="EMBL" id="FN653078">
    <property type="protein sequence ID" value="CBY11245.1"/>
    <property type="molecule type" value="Genomic_DNA"/>
</dbReference>
<sequence length="137" mass="15447">MNELLLISIILPFASTEWAEWSRCSSWCSKGKRTRLWLNNVTQELTESRDLEKSREDCDGEDLFCALSLGLPGVFALLATLGIYALCRSKSTSDLSRGRKALLSYRTVFGARKSRQKAEAARKAPTEAQQTQEVQER</sequence>
<name>E4XMN8_OIKDI</name>
<feature type="compositionally biased region" description="Polar residues" evidence="1">
    <location>
        <begin position="127"/>
        <end position="137"/>
    </location>
</feature>
<feature type="chain" id="PRO_5003190444" evidence="2">
    <location>
        <begin position="17"/>
        <end position="137"/>
    </location>
</feature>
<organism evidence="3">
    <name type="scientific">Oikopleura dioica</name>
    <name type="common">Tunicate</name>
    <dbReference type="NCBI Taxonomy" id="34765"/>
    <lineage>
        <taxon>Eukaryota</taxon>
        <taxon>Metazoa</taxon>
        <taxon>Chordata</taxon>
        <taxon>Tunicata</taxon>
        <taxon>Appendicularia</taxon>
        <taxon>Copelata</taxon>
        <taxon>Oikopleuridae</taxon>
        <taxon>Oikopleura</taxon>
    </lineage>
</organism>